<feature type="region of interest" description="Disordered" evidence="1">
    <location>
        <begin position="61"/>
        <end position="88"/>
    </location>
</feature>
<keyword evidence="3" id="KW-1185">Reference proteome</keyword>
<dbReference type="Pfam" id="PF13270">
    <property type="entry name" value="CCDC28"/>
    <property type="match status" value="1"/>
</dbReference>
<sequence length="171" mass="19527">MASRSPPLQHTFFSEMKPIKEIELELNVLMKEFEEGKMQAFSDPDTMSRMDRIRQMQERLAQKHFHLDESPQSGEEKREEFHHDPSHTDELMQELDALTTEIQQLKPVSMLENIIPLSSSSLLNTPKLPKSPSSPLTNSVERVFEPSPTQSPDTFRVASVLTNTHTLDSAP</sequence>
<dbReference type="Proteomes" id="UP001165289">
    <property type="component" value="Unassembled WGS sequence"/>
</dbReference>
<gene>
    <name evidence="2" type="ORF">LOD99_4693</name>
</gene>
<reference evidence="2 3" key="1">
    <citation type="journal article" date="2023" name="BMC Biol.">
        <title>The compact genome of the sponge Oopsacas minuta (Hexactinellida) is lacking key metazoan core genes.</title>
        <authorList>
            <person name="Santini S."/>
            <person name="Schenkelaars Q."/>
            <person name="Jourda C."/>
            <person name="Duchesne M."/>
            <person name="Belahbib H."/>
            <person name="Rocher C."/>
            <person name="Selva M."/>
            <person name="Riesgo A."/>
            <person name="Vervoort M."/>
            <person name="Leys S.P."/>
            <person name="Kodjabachian L."/>
            <person name="Le Bivic A."/>
            <person name="Borchiellini C."/>
            <person name="Claverie J.M."/>
            <person name="Renard E."/>
        </authorList>
    </citation>
    <scope>NUCLEOTIDE SEQUENCE [LARGE SCALE GENOMIC DNA]</scope>
    <source>
        <strain evidence="2">SPO-2</strain>
    </source>
</reference>
<feature type="compositionally biased region" description="Low complexity" evidence="1">
    <location>
        <begin position="119"/>
        <end position="139"/>
    </location>
</feature>
<evidence type="ECO:0000313" key="2">
    <source>
        <dbReference type="EMBL" id="KAI6652148.1"/>
    </source>
</evidence>
<dbReference type="PANTHER" id="PTHR13400">
    <property type="entry name" value="CHEMOKINE C-C MOTIF RECEPTOR 1"/>
    <property type="match status" value="1"/>
</dbReference>
<feature type="region of interest" description="Disordered" evidence="1">
    <location>
        <begin position="119"/>
        <end position="154"/>
    </location>
</feature>
<dbReference type="PANTHER" id="PTHR13400:SF4">
    <property type="entry name" value="COILED-COIL DOMAIN-CONTAINING PROTEIN 28A-LIKE PROTEIN"/>
    <property type="match status" value="1"/>
</dbReference>
<dbReference type="EMBL" id="JAKMXF010000300">
    <property type="protein sequence ID" value="KAI6652148.1"/>
    <property type="molecule type" value="Genomic_DNA"/>
</dbReference>
<comment type="caution">
    <text evidence="2">The sequence shown here is derived from an EMBL/GenBank/DDBJ whole genome shotgun (WGS) entry which is preliminary data.</text>
</comment>
<dbReference type="InterPro" id="IPR025271">
    <property type="entry name" value="CCDC28"/>
</dbReference>
<dbReference type="AlphaFoldDB" id="A0AAV7JTX7"/>
<evidence type="ECO:0000313" key="3">
    <source>
        <dbReference type="Proteomes" id="UP001165289"/>
    </source>
</evidence>
<evidence type="ECO:0000256" key="1">
    <source>
        <dbReference type="SAM" id="MobiDB-lite"/>
    </source>
</evidence>
<accession>A0AAV7JTX7</accession>
<organism evidence="2 3">
    <name type="scientific">Oopsacas minuta</name>
    <dbReference type="NCBI Taxonomy" id="111878"/>
    <lineage>
        <taxon>Eukaryota</taxon>
        <taxon>Metazoa</taxon>
        <taxon>Porifera</taxon>
        <taxon>Hexactinellida</taxon>
        <taxon>Hexasterophora</taxon>
        <taxon>Lyssacinosida</taxon>
        <taxon>Leucopsacidae</taxon>
        <taxon>Oopsacas</taxon>
    </lineage>
</organism>
<proteinExistence type="predicted"/>
<protein>
    <submittedName>
        <fullName evidence="2">Coiled-coil domain-containing protein 28B-like</fullName>
    </submittedName>
</protein>
<name>A0AAV7JTX7_9METZ</name>